<evidence type="ECO:0000256" key="3">
    <source>
        <dbReference type="ARBA" id="ARBA00022490"/>
    </source>
</evidence>
<dbReference type="EMBL" id="RZNX01000002">
    <property type="protein sequence ID" value="RUT33263.1"/>
    <property type="molecule type" value="Genomic_DNA"/>
</dbReference>
<keyword evidence="5" id="KW-0143">Chaperone</keyword>
<keyword evidence="7" id="KW-0966">Cell projection</keyword>
<proteinExistence type="inferred from homology"/>
<dbReference type="OrthoDB" id="1524959at2"/>
<comment type="caution">
    <text evidence="7">The sequence shown here is derived from an EMBL/GenBank/DDBJ whole genome shotgun (WGS) entry which is preliminary data.</text>
</comment>
<dbReference type="RefSeq" id="WP_127198378.1">
    <property type="nucleotide sequence ID" value="NZ_RZNX01000002.1"/>
</dbReference>
<dbReference type="PANTHER" id="PTHR34773:SF1">
    <property type="entry name" value="FLAGELLAR SECRETION CHAPERONE FLIS"/>
    <property type="match status" value="1"/>
</dbReference>
<comment type="similarity">
    <text evidence="2 6">Belongs to the FliS family.</text>
</comment>
<dbReference type="PIRSF" id="PIRSF039090">
    <property type="entry name" value="Flis"/>
    <property type="match status" value="1"/>
</dbReference>
<evidence type="ECO:0000313" key="7">
    <source>
        <dbReference type="EMBL" id="RUT33263.1"/>
    </source>
</evidence>
<keyword evidence="7" id="KW-0969">Cilium</keyword>
<dbReference type="Proteomes" id="UP000272464">
    <property type="component" value="Unassembled WGS sequence"/>
</dbReference>
<dbReference type="NCBIfam" id="TIGR00208">
    <property type="entry name" value="fliS"/>
    <property type="match status" value="1"/>
</dbReference>
<keyword evidence="7" id="KW-0282">Flagellum</keyword>
<protein>
    <recommendedName>
        <fullName evidence="6">Flagellar secretion chaperone FliS</fullName>
    </recommendedName>
</protein>
<dbReference type="AlphaFoldDB" id="A0A3S1B9G1"/>
<accession>A0A3S1B9G1</accession>
<dbReference type="InterPro" id="IPR003713">
    <property type="entry name" value="FliS"/>
</dbReference>
<dbReference type="GO" id="GO:0044780">
    <property type="term" value="P:bacterial-type flagellum assembly"/>
    <property type="evidence" value="ECO:0007669"/>
    <property type="project" value="InterPro"/>
</dbReference>
<evidence type="ECO:0000256" key="1">
    <source>
        <dbReference type="ARBA" id="ARBA00004514"/>
    </source>
</evidence>
<reference evidence="7 8" key="1">
    <citation type="submission" date="2018-12" db="EMBL/GenBank/DDBJ databases">
        <authorList>
            <person name="Sun L."/>
            <person name="Chen Z."/>
        </authorList>
    </citation>
    <scope>NUCLEOTIDE SEQUENCE [LARGE SCALE GENOMIC DNA]</scope>
    <source>
        <strain evidence="7 8">3-5-3</strain>
    </source>
</reference>
<keyword evidence="8" id="KW-1185">Reference proteome</keyword>
<organism evidence="7 8">
    <name type="scientific">Paenibacillus zeisoli</name>
    <dbReference type="NCBI Taxonomy" id="2496267"/>
    <lineage>
        <taxon>Bacteria</taxon>
        <taxon>Bacillati</taxon>
        <taxon>Bacillota</taxon>
        <taxon>Bacilli</taxon>
        <taxon>Bacillales</taxon>
        <taxon>Paenibacillaceae</taxon>
        <taxon>Paenibacillus</taxon>
    </lineage>
</organism>
<evidence type="ECO:0000256" key="4">
    <source>
        <dbReference type="ARBA" id="ARBA00022795"/>
    </source>
</evidence>
<dbReference type="SUPFAM" id="SSF101116">
    <property type="entry name" value="Flagellar export chaperone FliS"/>
    <property type="match status" value="1"/>
</dbReference>
<dbReference type="Gene3D" id="1.20.120.340">
    <property type="entry name" value="Flagellar protein FliS"/>
    <property type="match status" value="1"/>
</dbReference>
<evidence type="ECO:0000256" key="5">
    <source>
        <dbReference type="ARBA" id="ARBA00023186"/>
    </source>
</evidence>
<name>A0A3S1B9G1_9BACL</name>
<comment type="subcellular location">
    <subcellularLocation>
        <location evidence="1 6">Cytoplasm</location>
        <location evidence="1 6">Cytosol</location>
    </subcellularLocation>
</comment>
<dbReference type="Pfam" id="PF02561">
    <property type="entry name" value="FliS"/>
    <property type="match status" value="1"/>
</dbReference>
<dbReference type="GO" id="GO:0071973">
    <property type="term" value="P:bacterial-type flagellum-dependent cell motility"/>
    <property type="evidence" value="ECO:0007669"/>
    <property type="project" value="TreeGrafter"/>
</dbReference>
<keyword evidence="4 6" id="KW-1005">Bacterial flagellum biogenesis</keyword>
<gene>
    <name evidence="7" type="primary">fliS</name>
    <name evidence="7" type="ORF">EJP77_06305</name>
</gene>
<dbReference type="GO" id="GO:0005829">
    <property type="term" value="C:cytosol"/>
    <property type="evidence" value="ECO:0007669"/>
    <property type="project" value="UniProtKB-SubCell"/>
</dbReference>
<dbReference type="PANTHER" id="PTHR34773">
    <property type="entry name" value="FLAGELLAR SECRETION CHAPERONE FLIS"/>
    <property type="match status" value="1"/>
</dbReference>
<keyword evidence="3 6" id="KW-0963">Cytoplasm</keyword>
<dbReference type="InterPro" id="IPR036584">
    <property type="entry name" value="FliS_sf"/>
</dbReference>
<dbReference type="CDD" id="cd16098">
    <property type="entry name" value="FliS"/>
    <property type="match status" value="1"/>
</dbReference>
<evidence type="ECO:0000256" key="6">
    <source>
        <dbReference type="PIRNR" id="PIRNR039090"/>
    </source>
</evidence>
<sequence length="130" mass="14282">MITSPYEKYRQSSVQTSTPGQLLLMLFDGAIRFVRTGMDGLQNQDISKANLNLGKAQTIISELIVTLDPSYEVSEGLASLYEYTNHLLIQANVKKDVQPAEEALGYLVELKETFAQAVKLTAGNLELSNG</sequence>
<evidence type="ECO:0000256" key="2">
    <source>
        <dbReference type="ARBA" id="ARBA00008787"/>
    </source>
</evidence>
<evidence type="ECO:0000313" key="8">
    <source>
        <dbReference type="Proteomes" id="UP000272464"/>
    </source>
</evidence>